<accession>A0A6B9FKL0</accession>
<proteinExistence type="predicted"/>
<dbReference type="SUPFAM" id="SSF51182">
    <property type="entry name" value="RmlC-like cupins"/>
    <property type="match status" value="1"/>
</dbReference>
<dbReference type="AlphaFoldDB" id="A0A6B9FKL0"/>
<reference evidence="1 2" key="2">
    <citation type="journal article" date="2013" name="Genome Announc.">
        <title>Draft Genome Sequence of Methylobacterium mesophilicum Strain SR1.6/6, Isolated from Citrus sinensis.</title>
        <authorList>
            <person name="Marinho Almeida D."/>
            <person name="Dini-Andreote F."/>
            <person name="Camargo Neves A.A."/>
            <person name="Juca Ramos R.T."/>
            <person name="Andreote F.D."/>
            <person name="Carneiro A.R."/>
            <person name="Oliveira de Souza Lima A."/>
            <person name="Caracciolo Gomes de Sa P.H."/>
            <person name="Ribeiro Barbosa M.S."/>
            <person name="Araujo W.L."/>
            <person name="Silva A."/>
        </authorList>
    </citation>
    <scope>NUCLEOTIDE SEQUENCE [LARGE SCALE GENOMIC DNA]</scope>
    <source>
        <strain evidence="1 2">SR1.6/6</strain>
    </source>
</reference>
<evidence type="ECO:0008006" key="3">
    <source>
        <dbReference type="Google" id="ProtNLM"/>
    </source>
</evidence>
<dbReference type="KEGG" id="mmes:MMSR116_11800"/>
<gene>
    <name evidence="1" type="ORF">MMSR116_11800</name>
</gene>
<organism evidence="1 2">
    <name type="scientific">Methylobacterium mesophilicum SR1.6/6</name>
    <dbReference type="NCBI Taxonomy" id="908290"/>
    <lineage>
        <taxon>Bacteria</taxon>
        <taxon>Pseudomonadati</taxon>
        <taxon>Pseudomonadota</taxon>
        <taxon>Alphaproteobacteria</taxon>
        <taxon>Hyphomicrobiales</taxon>
        <taxon>Methylobacteriaceae</taxon>
        <taxon>Methylobacterium</taxon>
    </lineage>
</organism>
<evidence type="ECO:0000313" key="2">
    <source>
        <dbReference type="Proteomes" id="UP000012488"/>
    </source>
</evidence>
<dbReference type="InterPro" id="IPR014710">
    <property type="entry name" value="RmlC-like_jellyroll"/>
</dbReference>
<dbReference type="RefSeq" id="WP_010682986.1">
    <property type="nucleotide sequence ID" value="NZ_CP043538.1"/>
</dbReference>
<dbReference type="Proteomes" id="UP000012488">
    <property type="component" value="Chromosome"/>
</dbReference>
<protein>
    <recommendedName>
        <fullName evidence="3">Cupin domain-containing protein</fullName>
    </recommendedName>
</protein>
<dbReference type="Gene3D" id="2.60.120.10">
    <property type="entry name" value="Jelly Rolls"/>
    <property type="match status" value="1"/>
</dbReference>
<evidence type="ECO:0000313" key="1">
    <source>
        <dbReference type="EMBL" id="QGY02479.1"/>
    </source>
</evidence>
<dbReference type="InterPro" id="IPR011051">
    <property type="entry name" value="RmlC_Cupin_sf"/>
</dbReference>
<reference evidence="1 2" key="1">
    <citation type="journal article" date="2012" name="Genet. Mol. Biol.">
        <title>Analysis of 16S rRNA and mxaF genes revealing insights into Methylobacterium niche-specific plant association.</title>
        <authorList>
            <person name="Dourado M.N."/>
            <person name="Andreote F.D."/>
            <person name="Dini-Andreote F."/>
            <person name="Conti R."/>
            <person name="Araujo J.M."/>
            <person name="Araujo W.L."/>
        </authorList>
    </citation>
    <scope>NUCLEOTIDE SEQUENCE [LARGE SCALE GENOMIC DNA]</scope>
    <source>
        <strain evidence="1 2">SR1.6/6</strain>
    </source>
</reference>
<name>A0A6B9FKL0_9HYPH</name>
<sequence length="144" mass="15541">MTQGIEPSSAALPPELAQEFAAARDNGCVGTRLLSEDARCRVWTIVLAPGERIGFHTHVLDYFWTAVTAGRARSHYGDGRVAEVDYRSGDIQHLSFGLGESMTHDLANIGDTDLIFTTVEFLDSANAPLALPAAVRAEVTRRAA</sequence>
<dbReference type="OrthoDB" id="9800684at2"/>
<dbReference type="EMBL" id="CP043538">
    <property type="protein sequence ID" value="QGY02479.1"/>
    <property type="molecule type" value="Genomic_DNA"/>
</dbReference>